<evidence type="ECO:0000256" key="3">
    <source>
        <dbReference type="ARBA" id="ARBA00023295"/>
    </source>
</evidence>
<dbReference type="SUPFAM" id="SSF51011">
    <property type="entry name" value="Glycosyl hydrolase domain"/>
    <property type="match status" value="1"/>
</dbReference>
<keyword evidence="7" id="KW-1185">Reference proteome</keyword>
<keyword evidence="3" id="KW-0326">Glycosidase</keyword>
<dbReference type="SUPFAM" id="SSF51445">
    <property type="entry name" value="(Trans)glycosidases"/>
    <property type="match status" value="1"/>
</dbReference>
<evidence type="ECO:0000313" key="6">
    <source>
        <dbReference type="EMBL" id="GLI43089.1"/>
    </source>
</evidence>
<comment type="caution">
    <text evidence="6">The sequence shown here is derived from an EMBL/GenBank/DDBJ whole genome shotgun (WGS) entry which is preliminary data.</text>
</comment>
<keyword evidence="2" id="KW-0378">Hydrolase</keyword>
<dbReference type="GO" id="GO:0004553">
    <property type="term" value="F:hydrolase activity, hydrolyzing O-glycosyl compounds"/>
    <property type="evidence" value="ECO:0007669"/>
    <property type="project" value="InterPro"/>
</dbReference>
<evidence type="ECO:0000256" key="4">
    <source>
        <dbReference type="PIRSR" id="PIRSR600514-1"/>
    </source>
</evidence>
<dbReference type="Gene3D" id="2.60.40.1500">
    <property type="entry name" value="Glycosyl hydrolase domain, family 39"/>
    <property type="match status" value="1"/>
</dbReference>
<dbReference type="Proteomes" id="UP001144313">
    <property type="component" value="Unassembled WGS sequence"/>
</dbReference>
<dbReference type="GO" id="GO:0005975">
    <property type="term" value="P:carbohydrate metabolic process"/>
    <property type="evidence" value="ECO:0007669"/>
    <property type="project" value="InterPro"/>
</dbReference>
<dbReference type="InterPro" id="IPR017853">
    <property type="entry name" value="GH"/>
</dbReference>
<dbReference type="Pfam" id="PF01229">
    <property type="entry name" value="Glyco_hydro_39"/>
    <property type="match status" value="2"/>
</dbReference>
<dbReference type="EMBL" id="BSDT01000001">
    <property type="protein sequence ID" value="GLI43089.1"/>
    <property type="molecule type" value="Genomic_DNA"/>
</dbReference>
<evidence type="ECO:0000256" key="1">
    <source>
        <dbReference type="ARBA" id="ARBA00008875"/>
    </source>
</evidence>
<feature type="active site" description="Proton donor" evidence="4">
    <location>
        <position position="106"/>
    </location>
</feature>
<organism evidence="6 7">
    <name type="scientific">Glycomyces algeriensis</name>
    <dbReference type="NCBI Taxonomy" id="256037"/>
    <lineage>
        <taxon>Bacteria</taxon>
        <taxon>Bacillati</taxon>
        <taxon>Actinomycetota</taxon>
        <taxon>Actinomycetes</taxon>
        <taxon>Glycomycetales</taxon>
        <taxon>Glycomycetaceae</taxon>
        <taxon>Glycomyces</taxon>
    </lineage>
</organism>
<feature type="domain" description="Glycosyl hydrolases family 39 N-terminal catalytic" evidence="5">
    <location>
        <begin position="20"/>
        <end position="148"/>
    </location>
</feature>
<gene>
    <name evidence="6" type="primary">xynB2</name>
    <name evidence="6" type="ORF">GALLR39Z86_29390</name>
</gene>
<dbReference type="PANTHER" id="PTHR12631:SF10">
    <property type="entry name" value="BETA-XYLOSIDASE-LIKE PROTEIN-RELATED"/>
    <property type="match status" value="1"/>
</dbReference>
<dbReference type="Gene3D" id="3.20.20.80">
    <property type="entry name" value="Glycosidases"/>
    <property type="match status" value="1"/>
</dbReference>
<reference evidence="6" key="1">
    <citation type="submission" date="2022-12" db="EMBL/GenBank/DDBJ databases">
        <title>Reference genome sequencing for broad-spectrum identification of bacterial and archaeal isolates by mass spectrometry.</title>
        <authorList>
            <person name="Sekiguchi Y."/>
            <person name="Tourlousse D.M."/>
        </authorList>
    </citation>
    <scope>NUCLEOTIDE SEQUENCE</scope>
    <source>
        <strain evidence="6">LLR39Z86</strain>
    </source>
</reference>
<proteinExistence type="inferred from homology"/>
<name>A0A9W6GA85_9ACTN</name>
<dbReference type="InterPro" id="IPR051923">
    <property type="entry name" value="Glycosyl_Hydrolase_39"/>
</dbReference>
<accession>A0A9W6GA85</accession>
<dbReference type="PANTHER" id="PTHR12631">
    <property type="entry name" value="ALPHA-L-IDURONIDASE"/>
    <property type="match status" value="1"/>
</dbReference>
<dbReference type="PRINTS" id="PR00745">
    <property type="entry name" value="GLHYDRLASE39"/>
</dbReference>
<evidence type="ECO:0000313" key="7">
    <source>
        <dbReference type="Proteomes" id="UP001144313"/>
    </source>
</evidence>
<comment type="similarity">
    <text evidence="1">Belongs to the glycosyl hydrolase 39 family.</text>
</comment>
<dbReference type="AlphaFoldDB" id="A0A9W6GA85"/>
<dbReference type="InterPro" id="IPR000514">
    <property type="entry name" value="Glyco_hydro_39"/>
</dbReference>
<dbReference type="PROSITE" id="PS01027">
    <property type="entry name" value="GLYCOSYL_HYDROL_F39"/>
    <property type="match status" value="1"/>
</dbReference>
<protein>
    <submittedName>
        <fullName evidence="6">Beta-xylosidase</fullName>
    </submittedName>
</protein>
<evidence type="ECO:0000256" key="2">
    <source>
        <dbReference type="ARBA" id="ARBA00022801"/>
    </source>
</evidence>
<feature type="domain" description="Glycosyl hydrolases family 39 N-terminal catalytic" evidence="5">
    <location>
        <begin position="182"/>
        <end position="456"/>
    </location>
</feature>
<dbReference type="InterPro" id="IPR049165">
    <property type="entry name" value="GH39_as"/>
</dbReference>
<evidence type="ECO:0000259" key="5">
    <source>
        <dbReference type="Pfam" id="PF01229"/>
    </source>
</evidence>
<sequence>MFVYRETYGGGFGPDSPLDEPAYTFSYVDKVFDFILDSGARPFVELGFMPRALATQTETLFWWRAHCSPPKDMTRWVELVTTTVEHWIDRYGLDEVRQWRFEVWNEPNLVPHFWTGTRTQYFELYEATAVAIKEIDPGLRVGGPSTSVFVPDDRYKGETQDRSKEHATAAADDVDALEWRPVWIEEFMTWCEQRQVPIDFLSTHTYPTDYAFDANGVGVPLSRYIDATRDDLALLRGLIADSAYPDAEVHITEWSTSPSSRDRMHDTVFAAASITRSLLQCATLAESISYWAFTDVFEEGGAGIGPFHGGFGLVNEQGIHKPTFHAFSMLNRLGDRLLLSTPHGVVTRDSRTSAVSAVFFNYPDDMGSDSIGSANSYEDTRHLARKGPSRRIRHSIAGLEPGTAFLVETVDWDHGNPAEAWYAMGSPVNLSRNETRHLAKVADALLRDTLTVPENGVLEIDLELAPWAVTSLRQSD</sequence>
<dbReference type="InterPro" id="IPR049166">
    <property type="entry name" value="GH39_cat"/>
</dbReference>